<reference evidence="2" key="1">
    <citation type="submission" date="2021-03" db="EMBL/GenBank/DDBJ databases">
        <authorList>
            <person name="Li Z."/>
            <person name="Yang C."/>
        </authorList>
    </citation>
    <scope>NUCLEOTIDE SEQUENCE</scope>
    <source>
        <strain evidence="2">Dzin_1.0</strain>
        <tissue evidence="2">Leaf</tissue>
    </source>
</reference>
<name>A0A9D5HR55_9LILI</name>
<dbReference type="Gene3D" id="3.20.20.300">
    <property type="entry name" value="Glycoside hydrolase, family 3, N-terminal domain"/>
    <property type="match status" value="1"/>
</dbReference>
<dbReference type="Proteomes" id="UP001085076">
    <property type="component" value="Miscellaneous, Linkage group lg01"/>
</dbReference>
<accession>A0A9D5HR55</accession>
<proteinExistence type="predicted"/>
<dbReference type="GO" id="GO:0031222">
    <property type="term" value="P:arabinan catabolic process"/>
    <property type="evidence" value="ECO:0007669"/>
    <property type="project" value="TreeGrafter"/>
</dbReference>
<reference evidence="2" key="2">
    <citation type="journal article" date="2022" name="Hortic Res">
        <title>The genome of Dioscorea zingiberensis sheds light on the biosynthesis, origin and evolution of the medicinally important diosgenin saponins.</title>
        <authorList>
            <person name="Li Y."/>
            <person name="Tan C."/>
            <person name="Li Z."/>
            <person name="Guo J."/>
            <person name="Li S."/>
            <person name="Chen X."/>
            <person name="Wang C."/>
            <person name="Dai X."/>
            <person name="Yang H."/>
            <person name="Song W."/>
            <person name="Hou L."/>
            <person name="Xu J."/>
            <person name="Tong Z."/>
            <person name="Xu A."/>
            <person name="Yuan X."/>
            <person name="Wang W."/>
            <person name="Yang Q."/>
            <person name="Chen L."/>
            <person name="Sun Z."/>
            <person name="Wang K."/>
            <person name="Pan B."/>
            <person name="Chen J."/>
            <person name="Bao Y."/>
            <person name="Liu F."/>
            <person name="Qi X."/>
            <person name="Gang D.R."/>
            <person name="Wen J."/>
            <person name="Li J."/>
        </authorList>
    </citation>
    <scope>NUCLEOTIDE SEQUENCE</scope>
    <source>
        <strain evidence="2">Dzin_1.0</strain>
    </source>
</reference>
<keyword evidence="3" id="KW-1185">Reference proteome</keyword>
<dbReference type="AlphaFoldDB" id="A0A9D5HR55"/>
<organism evidence="2 3">
    <name type="scientific">Dioscorea zingiberensis</name>
    <dbReference type="NCBI Taxonomy" id="325984"/>
    <lineage>
        <taxon>Eukaryota</taxon>
        <taxon>Viridiplantae</taxon>
        <taxon>Streptophyta</taxon>
        <taxon>Embryophyta</taxon>
        <taxon>Tracheophyta</taxon>
        <taxon>Spermatophyta</taxon>
        <taxon>Magnoliopsida</taxon>
        <taxon>Liliopsida</taxon>
        <taxon>Dioscoreales</taxon>
        <taxon>Dioscoreaceae</taxon>
        <taxon>Dioscorea</taxon>
    </lineage>
</organism>
<dbReference type="GO" id="GO:0009044">
    <property type="term" value="F:xylan 1,4-beta-xylosidase activity"/>
    <property type="evidence" value="ECO:0007669"/>
    <property type="project" value="InterPro"/>
</dbReference>
<evidence type="ECO:0000313" key="2">
    <source>
        <dbReference type="EMBL" id="KAJ0985591.1"/>
    </source>
</evidence>
<gene>
    <name evidence="2" type="ORF">J5N97_003947</name>
</gene>
<sequence>MAAIIMCSFNNINGIPRQKWLYDSLEDAVAQTLKVGMDLDCGWGGIHYYQTYGESAVQQGKVRETNIDNALMNIYTVLMRLGFFDVHSHPHAGVGSFATLNYTWEFHQKITLGVVAEQKKRSYKGQAETLGLV</sequence>
<protein>
    <submittedName>
        <fullName evidence="2">Uncharacterized protein</fullName>
    </submittedName>
</protein>
<dbReference type="InterPro" id="IPR044993">
    <property type="entry name" value="BXL"/>
</dbReference>
<evidence type="ECO:0000313" key="3">
    <source>
        <dbReference type="Proteomes" id="UP001085076"/>
    </source>
</evidence>
<comment type="caution">
    <text evidence="2">The sequence shown here is derived from an EMBL/GenBank/DDBJ whole genome shotgun (WGS) entry which is preliminary data.</text>
</comment>
<evidence type="ECO:0000256" key="1">
    <source>
        <dbReference type="ARBA" id="ARBA00022801"/>
    </source>
</evidence>
<dbReference type="EMBL" id="JAGGNH010000001">
    <property type="protein sequence ID" value="KAJ0985591.1"/>
    <property type="molecule type" value="Genomic_DNA"/>
</dbReference>
<dbReference type="PANTHER" id="PTHR42721:SF11">
    <property type="entry name" value="BETA-D-XYLOSIDASE 5-RELATED"/>
    <property type="match status" value="1"/>
</dbReference>
<dbReference type="GO" id="GO:0045493">
    <property type="term" value="P:xylan catabolic process"/>
    <property type="evidence" value="ECO:0007669"/>
    <property type="project" value="InterPro"/>
</dbReference>
<dbReference type="SUPFAM" id="SSF51445">
    <property type="entry name" value="(Trans)glycosidases"/>
    <property type="match status" value="1"/>
</dbReference>
<dbReference type="PANTHER" id="PTHR42721">
    <property type="entry name" value="SUGAR HYDROLASE-RELATED"/>
    <property type="match status" value="1"/>
</dbReference>
<keyword evidence="1" id="KW-0378">Hydrolase</keyword>
<dbReference type="InterPro" id="IPR017853">
    <property type="entry name" value="GH"/>
</dbReference>
<dbReference type="OrthoDB" id="47059at2759"/>
<dbReference type="InterPro" id="IPR036962">
    <property type="entry name" value="Glyco_hydro_3_N_sf"/>
</dbReference>
<dbReference type="GO" id="GO:0046556">
    <property type="term" value="F:alpha-L-arabinofuranosidase activity"/>
    <property type="evidence" value="ECO:0007669"/>
    <property type="project" value="TreeGrafter"/>
</dbReference>